<dbReference type="Gene3D" id="3.40.1170.60">
    <property type="match status" value="1"/>
</dbReference>
<dbReference type="SUPFAM" id="SSF56672">
    <property type="entry name" value="DNA/RNA polymerases"/>
    <property type="match status" value="1"/>
</dbReference>
<dbReference type="Pfam" id="PF00817">
    <property type="entry name" value="IMS"/>
    <property type="match status" value="1"/>
</dbReference>
<proteinExistence type="predicted"/>
<dbReference type="OrthoDB" id="1747274at2759"/>
<accession>A0A316UWL1</accession>
<feature type="domain" description="UmuC" evidence="2">
    <location>
        <begin position="54"/>
        <end position="304"/>
    </location>
</feature>
<gene>
    <name evidence="3" type="ORF">BDZ90DRAFT_232476</name>
</gene>
<organism evidence="3 4">
    <name type="scientific">Jaminaea rosea</name>
    <dbReference type="NCBI Taxonomy" id="1569628"/>
    <lineage>
        <taxon>Eukaryota</taxon>
        <taxon>Fungi</taxon>
        <taxon>Dikarya</taxon>
        <taxon>Basidiomycota</taxon>
        <taxon>Ustilaginomycotina</taxon>
        <taxon>Exobasidiomycetes</taxon>
        <taxon>Microstromatales</taxon>
        <taxon>Microstromatales incertae sedis</taxon>
        <taxon>Jaminaea</taxon>
    </lineage>
</organism>
<name>A0A316UWL1_9BASI</name>
<dbReference type="RefSeq" id="XP_025362117.1">
    <property type="nucleotide sequence ID" value="XM_025506269.1"/>
</dbReference>
<evidence type="ECO:0000259" key="2">
    <source>
        <dbReference type="PROSITE" id="PS50173"/>
    </source>
</evidence>
<dbReference type="STRING" id="1569628.A0A316UWL1"/>
<dbReference type="GO" id="GO:0003887">
    <property type="term" value="F:DNA-directed DNA polymerase activity"/>
    <property type="evidence" value="ECO:0007669"/>
    <property type="project" value="TreeGrafter"/>
</dbReference>
<feature type="region of interest" description="Disordered" evidence="1">
    <location>
        <begin position="1"/>
        <end position="46"/>
    </location>
</feature>
<dbReference type="InterPro" id="IPR043128">
    <property type="entry name" value="Rev_trsase/Diguanyl_cyclase"/>
</dbReference>
<dbReference type="Proteomes" id="UP000245884">
    <property type="component" value="Unassembled WGS sequence"/>
</dbReference>
<protein>
    <submittedName>
        <fullName evidence="3">DNA/RNA polymerase</fullName>
    </submittedName>
</protein>
<dbReference type="GO" id="GO:0019985">
    <property type="term" value="P:translesion synthesis"/>
    <property type="evidence" value="ECO:0007669"/>
    <property type="project" value="TreeGrafter"/>
</dbReference>
<evidence type="ECO:0000313" key="3">
    <source>
        <dbReference type="EMBL" id="PWN27505.1"/>
    </source>
</evidence>
<feature type="compositionally biased region" description="Low complexity" evidence="1">
    <location>
        <begin position="8"/>
        <end position="18"/>
    </location>
</feature>
<dbReference type="EMBL" id="KZ819668">
    <property type="protein sequence ID" value="PWN27505.1"/>
    <property type="molecule type" value="Genomic_DNA"/>
</dbReference>
<dbReference type="Gene3D" id="3.30.70.270">
    <property type="match status" value="1"/>
</dbReference>
<evidence type="ECO:0000313" key="4">
    <source>
        <dbReference type="Proteomes" id="UP000245884"/>
    </source>
</evidence>
<keyword evidence="4" id="KW-1185">Reference proteome</keyword>
<dbReference type="PANTHER" id="PTHR46404">
    <property type="entry name" value="DNA POLYMERASE IOTA"/>
    <property type="match status" value="1"/>
</dbReference>
<dbReference type="GO" id="GO:0006281">
    <property type="term" value="P:DNA repair"/>
    <property type="evidence" value="ECO:0007669"/>
    <property type="project" value="InterPro"/>
</dbReference>
<dbReference type="InterPro" id="IPR001126">
    <property type="entry name" value="UmuC"/>
</dbReference>
<dbReference type="InterPro" id="IPR043502">
    <property type="entry name" value="DNA/RNA_pol_sf"/>
</dbReference>
<dbReference type="GeneID" id="37028092"/>
<sequence>MTTKRSRSLSSAAADSNAPQNGIASLLSPKAQGKRRVTTSSPPPHVGAPPNRLIIAIDLDSFYVSASRLLDPSLIGQPVGVKQKGLLATCSYEARALGVRKLSTVRDALRRCPALILVDGEDLTWYRRLSAKVWRLVRGVVGPWDGKVEKLGLDELFVDVTEMVDAHIRGREEGKTREDAGRVFFQVAPDSEPEAGFWYDTLGKPIGHVLPLDSHASSSEDTPSSTYRSRLILTTHLALHLRNLIHSQIGLTTSAGIAHNKVLAKLVSSRHKPAKQTLFLPRSAEDVVRFLDDEADVRAIMGFGGAIVSKMRESLGATSSEAAANDDASPPLSVSLARKAFPLAHLTTLFGPRLGIRLHGLLRGLDDEEVAPTPLYPLQISIEDTYRGLKGQEVVAEQMRLLAASLLRRLEGELMGSGAGMLSSEPGKAEQMEKQDDRGKWQRHDMPLFLPGEQGNITGKEAPISDQKVIVRCYRERESDPSESSTWQRYPLTVRLSIRHGWGKRTSRSTAMPLDIFDVRTLSRRERAERLAGVLMGLLLRGGPGQGQGQGQISGEALLGGEGLNLINIAALNLATRRPAAQPLRTFFDAGGGGAARQKRDSVDMETLLQLPEDIRREVAAQYGIVLEEQEAVVGAEQESRLDTGCEEDEDDALWDDLPPIPAMDPSSPANIASSSLVCSHCGVAEAPWLQHDHARWPIYGVPAVLLGSATASEGSGA</sequence>
<evidence type="ECO:0000256" key="1">
    <source>
        <dbReference type="SAM" id="MobiDB-lite"/>
    </source>
</evidence>
<dbReference type="AlphaFoldDB" id="A0A316UWL1"/>
<dbReference type="PROSITE" id="PS50173">
    <property type="entry name" value="UMUC"/>
    <property type="match status" value="1"/>
</dbReference>
<reference evidence="3 4" key="1">
    <citation type="journal article" date="2018" name="Mol. Biol. Evol.">
        <title>Broad Genomic Sampling Reveals a Smut Pathogenic Ancestry of the Fungal Clade Ustilaginomycotina.</title>
        <authorList>
            <person name="Kijpornyongpan T."/>
            <person name="Mondo S.J."/>
            <person name="Barry K."/>
            <person name="Sandor L."/>
            <person name="Lee J."/>
            <person name="Lipzen A."/>
            <person name="Pangilinan J."/>
            <person name="LaButti K."/>
            <person name="Hainaut M."/>
            <person name="Henrissat B."/>
            <person name="Grigoriev I.V."/>
            <person name="Spatafora J.W."/>
            <person name="Aime M.C."/>
        </authorList>
    </citation>
    <scope>NUCLEOTIDE SEQUENCE [LARGE SCALE GENOMIC DNA]</scope>
    <source>
        <strain evidence="3 4">MCA 5214</strain>
    </source>
</reference>
<dbReference type="PANTHER" id="PTHR46404:SF1">
    <property type="entry name" value="DNA POLYMERASE IOTA"/>
    <property type="match status" value="1"/>
</dbReference>